<dbReference type="Proteomes" id="UP000023152">
    <property type="component" value="Unassembled WGS sequence"/>
</dbReference>
<evidence type="ECO:0000313" key="4">
    <source>
        <dbReference type="EMBL" id="ETO21595.1"/>
    </source>
</evidence>
<accession>X6N5N7</accession>
<feature type="region of interest" description="Disordered" evidence="2">
    <location>
        <begin position="1"/>
        <end position="58"/>
    </location>
</feature>
<name>X6N5N7_RETFI</name>
<feature type="compositionally biased region" description="Basic and acidic residues" evidence="2">
    <location>
        <begin position="7"/>
        <end position="22"/>
    </location>
</feature>
<comment type="caution">
    <text evidence="4">The sequence shown here is derived from an EMBL/GenBank/DDBJ whole genome shotgun (WGS) entry which is preliminary data.</text>
</comment>
<keyword evidence="1" id="KW-0175">Coiled coil</keyword>
<feature type="compositionally biased region" description="Acidic residues" evidence="2">
    <location>
        <begin position="23"/>
        <end position="47"/>
    </location>
</feature>
<keyword evidence="5" id="KW-1185">Reference proteome</keyword>
<organism evidence="4 5">
    <name type="scientific">Reticulomyxa filosa</name>
    <dbReference type="NCBI Taxonomy" id="46433"/>
    <lineage>
        <taxon>Eukaryota</taxon>
        <taxon>Sar</taxon>
        <taxon>Rhizaria</taxon>
        <taxon>Retaria</taxon>
        <taxon>Foraminifera</taxon>
        <taxon>Monothalamids</taxon>
        <taxon>Reticulomyxidae</taxon>
        <taxon>Reticulomyxa</taxon>
    </lineage>
</organism>
<protein>
    <submittedName>
        <fullName evidence="4">Nucleolar protein</fullName>
    </submittedName>
</protein>
<feature type="transmembrane region" description="Helical" evidence="3">
    <location>
        <begin position="283"/>
        <end position="304"/>
    </location>
</feature>
<evidence type="ECO:0000256" key="3">
    <source>
        <dbReference type="SAM" id="Phobius"/>
    </source>
</evidence>
<keyword evidence="3" id="KW-0472">Membrane</keyword>
<evidence type="ECO:0000313" key="5">
    <source>
        <dbReference type="Proteomes" id="UP000023152"/>
    </source>
</evidence>
<sequence>VGQNWPKKLDYADKTLQKKKEEADEDGEDDDDEEAEDKEDQEEEDEETAKKKIPQVEDWASQFEQTSDSVVKASGASKIFAFGRRMSQELKKMMKKKEIDLDQLLAINRSKRPVLQHNFPGSYVGGLSLCCAVEQKALDVVVQRLQTTDQIENEVRSSLQRLDSSTLKTREEIEKTFDELIEMLKKRKKEALEQCDEFADKTRKELVETAIQADNIRNLLLQAHNTGKQMLHVQNIQSEGYPARVRFQEYMMKILADTTLNVNTYALFFLLLFFFYFYFFKNILIITNHIIIIIIIIIVTIPSVEMDVFWDKESLEWIRGVLANVQTNTIDKTKYLDDKTYGVSPSPQPPPSAQTQAPTQQNIYLPQYMQPQQQASPNVIVVNPNGTTQQLPQQQFPEWWNLIMSASNNQLLSPKHPPTVLSMG</sequence>
<dbReference type="EMBL" id="ASPP01011470">
    <property type="protein sequence ID" value="ETO21595.1"/>
    <property type="molecule type" value="Genomic_DNA"/>
</dbReference>
<feature type="coiled-coil region" evidence="1">
    <location>
        <begin position="170"/>
        <end position="201"/>
    </location>
</feature>
<feature type="transmembrane region" description="Helical" evidence="3">
    <location>
        <begin position="254"/>
        <end position="277"/>
    </location>
</feature>
<keyword evidence="3" id="KW-0812">Transmembrane</keyword>
<evidence type="ECO:0000256" key="1">
    <source>
        <dbReference type="SAM" id="Coils"/>
    </source>
</evidence>
<gene>
    <name evidence="4" type="ORF">RFI_15608</name>
</gene>
<dbReference type="AlphaFoldDB" id="X6N5N7"/>
<evidence type="ECO:0000256" key="2">
    <source>
        <dbReference type="SAM" id="MobiDB-lite"/>
    </source>
</evidence>
<keyword evidence="3" id="KW-1133">Transmembrane helix</keyword>
<proteinExistence type="predicted"/>
<reference evidence="4 5" key="1">
    <citation type="journal article" date="2013" name="Curr. Biol.">
        <title>The Genome of the Foraminiferan Reticulomyxa filosa.</title>
        <authorList>
            <person name="Glockner G."/>
            <person name="Hulsmann N."/>
            <person name="Schleicher M."/>
            <person name="Noegel A.A."/>
            <person name="Eichinger L."/>
            <person name="Gallinger C."/>
            <person name="Pawlowski J."/>
            <person name="Sierra R."/>
            <person name="Euteneuer U."/>
            <person name="Pillet L."/>
            <person name="Moustafa A."/>
            <person name="Platzer M."/>
            <person name="Groth M."/>
            <person name="Szafranski K."/>
            <person name="Schliwa M."/>
        </authorList>
    </citation>
    <scope>NUCLEOTIDE SEQUENCE [LARGE SCALE GENOMIC DNA]</scope>
</reference>
<feature type="non-terminal residue" evidence="4">
    <location>
        <position position="1"/>
    </location>
</feature>